<evidence type="ECO:0000313" key="4">
    <source>
        <dbReference type="Proteomes" id="UP000799770"/>
    </source>
</evidence>
<dbReference type="EMBL" id="ML977312">
    <property type="protein sequence ID" value="KAF2121531.1"/>
    <property type="molecule type" value="Genomic_DNA"/>
</dbReference>
<evidence type="ECO:0000256" key="1">
    <source>
        <dbReference type="SAM" id="MobiDB-lite"/>
    </source>
</evidence>
<name>A0A6A5ZTF0_9PLEO</name>
<protein>
    <recommendedName>
        <fullName evidence="2">Myb-like DNA-binding domain-containing protein</fullName>
    </recommendedName>
</protein>
<feature type="region of interest" description="Disordered" evidence="1">
    <location>
        <begin position="86"/>
        <end position="271"/>
    </location>
</feature>
<organism evidence="3 4">
    <name type="scientific">Lophiotrema nucula</name>
    <dbReference type="NCBI Taxonomy" id="690887"/>
    <lineage>
        <taxon>Eukaryota</taxon>
        <taxon>Fungi</taxon>
        <taxon>Dikarya</taxon>
        <taxon>Ascomycota</taxon>
        <taxon>Pezizomycotina</taxon>
        <taxon>Dothideomycetes</taxon>
        <taxon>Pleosporomycetidae</taxon>
        <taxon>Pleosporales</taxon>
        <taxon>Lophiotremataceae</taxon>
        <taxon>Lophiotrema</taxon>
    </lineage>
</organism>
<dbReference type="OrthoDB" id="3944408at2759"/>
<feature type="compositionally biased region" description="Basic residues" evidence="1">
    <location>
        <begin position="191"/>
        <end position="200"/>
    </location>
</feature>
<reference evidence="3" key="1">
    <citation type="journal article" date="2020" name="Stud. Mycol.">
        <title>101 Dothideomycetes genomes: a test case for predicting lifestyles and emergence of pathogens.</title>
        <authorList>
            <person name="Haridas S."/>
            <person name="Albert R."/>
            <person name="Binder M."/>
            <person name="Bloem J."/>
            <person name="Labutti K."/>
            <person name="Salamov A."/>
            <person name="Andreopoulos B."/>
            <person name="Baker S."/>
            <person name="Barry K."/>
            <person name="Bills G."/>
            <person name="Bluhm B."/>
            <person name="Cannon C."/>
            <person name="Castanera R."/>
            <person name="Culley D."/>
            <person name="Daum C."/>
            <person name="Ezra D."/>
            <person name="Gonzalez J."/>
            <person name="Henrissat B."/>
            <person name="Kuo A."/>
            <person name="Liang C."/>
            <person name="Lipzen A."/>
            <person name="Lutzoni F."/>
            <person name="Magnuson J."/>
            <person name="Mondo S."/>
            <person name="Nolan M."/>
            <person name="Ohm R."/>
            <person name="Pangilinan J."/>
            <person name="Park H.-J."/>
            <person name="Ramirez L."/>
            <person name="Alfaro M."/>
            <person name="Sun H."/>
            <person name="Tritt A."/>
            <person name="Yoshinaga Y."/>
            <person name="Zwiers L.-H."/>
            <person name="Turgeon B."/>
            <person name="Goodwin S."/>
            <person name="Spatafora J."/>
            <person name="Crous P."/>
            <person name="Grigoriev I."/>
        </authorList>
    </citation>
    <scope>NUCLEOTIDE SEQUENCE</scope>
    <source>
        <strain evidence="3">CBS 627.86</strain>
    </source>
</reference>
<dbReference type="AlphaFoldDB" id="A0A6A5ZTF0"/>
<accession>A0A6A5ZTF0</accession>
<feature type="domain" description="Myb-like DNA-binding" evidence="2">
    <location>
        <begin position="4"/>
        <end position="50"/>
    </location>
</feature>
<feature type="compositionally biased region" description="Basic residues" evidence="1">
    <location>
        <begin position="159"/>
        <end position="171"/>
    </location>
</feature>
<dbReference type="Pfam" id="PF22980">
    <property type="entry name" value="Myb_DNA-bind_8"/>
    <property type="match status" value="2"/>
</dbReference>
<feature type="compositionally biased region" description="Basic and acidic residues" evidence="1">
    <location>
        <begin position="115"/>
        <end position="149"/>
    </location>
</feature>
<evidence type="ECO:0000259" key="2">
    <source>
        <dbReference type="Pfam" id="PF22980"/>
    </source>
</evidence>
<dbReference type="Proteomes" id="UP000799770">
    <property type="component" value="Unassembled WGS sequence"/>
</dbReference>
<evidence type="ECO:0000313" key="3">
    <source>
        <dbReference type="EMBL" id="KAF2121531.1"/>
    </source>
</evidence>
<gene>
    <name evidence="3" type="ORF">BDV96DRAFT_594722</name>
</gene>
<dbReference type="InterPro" id="IPR054505">
    <property type="entry name" value="Myb_DNA-bind_8"/>
</dbReference>
<feature type="domain" description="Myb-like DNA-binding" evidence="2">
    <location>
        <begin position="61"/>
        <end position="105"/>
    </location>
</feature>
<feature type="compositionally biased region" description="Low complexity" evidence="1">
    <location>
        <begin position="222"/>
        <end position="245"/>
    </location>
</feature>
<keyword evidence="4" id="KW-1185">Reference proteome</keyword>
<sequence length="294" mass="31607">MPTDEENVQYLYLVLTHGGMPTIDWDKVTEDLELKKGATMKRWSRLKAAMTEGKPAGPTAATFLWLLVKHSARDKAMDWNEVAEKCGTTPGAASKRWSRLKQSIENGDGPPTPAAKEKADGEKKSPAKERAPKKAADDKTAADGIKNEGEGEGEEEKPKPKKSTPKKRAPKAVKEDADPEGDLDGEEKPKKPAAKGKRGIKASEGSDDNDEKPQKRARATKKTAAAVKKEPSASPDDAVDAASGSQDVIKEVPTAAEGEDEGDGTFQEANEQIHEEVAEVGDEVDAEAEDEILV</sequence>
<proteinExistence type="predicted"/>